<dbReference type="CDD" id="cd05151">
    <property type="entry name" value="ChoK-like"/>
    <property type="match status" value="1"/>
</dbReference>
<dbReference type="AlphaFoldDB" id="A0A1X7Q1U9"/>
<protein>
    <submittedName>
        <fullName evidence="2">Thiamine kinase</fullName>
    </submittedName>
</protein>
<dbReference type="SUPFAM" id="SSF56112">
    <property type="entry name" value="Protein kinase-like (PK-like)"/>
    <property type="match status" value="1"/>
</dbReference>
<dbReference type="RefSeq" id="WP_085467443.1">
    <property type="nucleotide sequence ID" value="NZ_FXBL01000004.1"/>
</dbReference>
<accession>A0A1X7Q1U9</accession>
<dbReference type="PANTHER" id="PTHR22603:SF66">
    <property type="entry name" value="ETHANOLAMINE KINASE"/>
    <property type="match status" value="1"/>
</dbReference>
<feature type="domain" description="Aminoglycoside phosphotransferase" evidence="1">
    <location>
        <begin position="35"/>
        <end position="244"/>
    </location>
</feature>
<dbReference type="GO" id="GO:0006646">
    <property type="term" value="P:phosphatidylethanolamine biosynthetic process"/>
    <property type="evidence" value="ECO:0007669"/>
    <property type="project" value="TreeGrafter"/>
</dbReference>
<name>A0A1X7Q1U9_9HYPH</name>
<dbReference type="Gene3D" id="3.90.1200.10">
    <property type="match status" value="1"/>
</dbReference>
<evidence type="ECO:0000259" key="1">
    <source>
        <dbReference type="Pfam" id="PF01636"/>
    </source>
</evidence>
<keyword evidence="3" id="KW-1185">Reference proteome</keyword>
<reference evidence="2 3" key="1">
    <citation type="submission" date="2017-04" db="EMBL/GenBank/DDBJ databases">
        <authorList>
            <person name="Afonso C.L."/>
            <person name="Miller P.J."/>
            <person name="Scott M.A."/>
            <person name="Spackman E."/>
            <person name="Goraichik I."/>
            <person name="Dimitrov K.M."/>
            <person name="Suarez D.L."/>
            <person name="Swayne D.E."/>
        </authorList>
    </citation>
    <scope>NUCLEOTIDE SEQUENCE [LARGE SCALE GENOMIC DNA]</scope>
    <source>
        <strain evidence="2 3">B5P</strain>
    </source>
</reference>
<dbReference type="EMBL" id="FXBL01000004">
    <property type="protein sequence ID" value="SMH57905.1"/>
    <property type="molecule type" value="Genomic_DNA"/>
</dbReference>
<evidence type="ECO:0000313" key="3">
    <source>
        <dbReference type="Proteomes" id="UP000193083"/>
    </source>
</evidence>
<dbReference type="OrthoDB" id="179763at2"/>
<dbReference type="Proteomes" id="UP000193083">
    <property type="component" value="Unassembled WGS sequence"/>
</dbReference>
<dbReference type="GO" id="GO:0005737">
    <property type="term" value="C:cytoplasm"/>
    <property type="evidence" value="ECO:0007669"/>
    <property type="project" value="TreeGrafter"/>
</dbReference>
<sequence>MREMPASIDRAPGQMIDPITRIAVLPLWTGQVHTTLLPGGLGNQSYIVEDDGRKYVVRFGRDYPVQHVYRAWELMVSQAAHRAGFASEIVYTGPGVFVGVYIDGKNCSPQEVRAKADDIVRLVKRFHTEMPPHISGAAHMFWPFHTVRDYARTMRSERHRNAHLVEEWFAVSEELENAQAALPIVFGHNDLVCRNIVDDGERIWFVDYEHAGFTTSVCDLAGLASHSSFDDAQIDHVLDLYFGADLTPDVRRSFDAALAIMPLREALWGMLAETHLDIPHVDYVAYGTEKLETHRRALERFRSRYG</sequence>
<dbReference type="InterPro" id="IPR002575">
    <property type="entry name" value="Aminoglycoside_PTrfase"/>
</dbReference>
<organism evidence="2 3">
    <name type="scientific">Mesorhizobium australicum</name>
    <dbReference type="NCBI Taxonomy" id="536018"/>
    <lineage>
        <taxon>Bacteria</taxon>
        <taxon>Pseudomonadati</taxon>
        <taxon>Pseudomonadota</taxon>
        <taxon>Alphaproteobacteria</taxon>
        <taxon>Hyphomicrobiales</taxon>
        <taxon>Phyllobacteriaceae</taxon>
        <taxon>Mesorhizobium</taxon>
    </lineage>
</organism>
<gene>
    <name evidence="2" type="ORF">SAMN02982922_5905</name>
</gene>
<dbReference type="Pfam" id="PF01636">
    <property type="entry name" value="APH"/>
    <property type="match status" value="1"/>
</dbReference>
<dbReference type="GO" id="GO:0004305">
    <property type="term" value="F:ethanolamine kinase activity"/>
    <property type="evidence" value="ECO:0007669"/>
    <property type="project" value="TreeGrafter"/>
</dbReference>
<dbReference type="PANTHER" id="PTHR22603">
    <property type="entry name" value="CHOLINE/ETHANOALAMINE KINASE"/>
    <property type="match status" value="1"/>
</dbReference>
<keyword evidence="2" id="KW-0418">Kinase</keyword>
<dbReference type="Gene3D" id="3.30.200.20">
    <property type="entry name" value="Phosphorylase Kinase, domain 1"/>
    <property type="match status" value="1"/>
</dbReference>
<keyword evidence="2" id="KW-0808">Transferase</keyword>
<evidence type="ECO:0000313" key="2">
    <source>
        <dbReference type="EMBL" id="SMH57905.1"/>
    </source>
</evidence>
<proteinExistence type="predicted"/>
<dbReference type="InterPro" id="IPR011009">
    <property type="entry name" value="Kinase-like_dom_sf"/>
</dbReference>